<feature type="transmembrane region" description="Helical" evidence="1">
    <location>
        <begin position="81"/>
        <end position="106"/>
    </location>
</feature>
<protein>
    <submittedName>
        <fullName evidence="2">Uncharacterized protein</fullName>
    </submittedName>
</protein>
<organism evidence="2 3">
    <name type="scientific">Gimesia chilikensis</name>
    <dbReference type="NCBI Taxonomy" id="2605989"/>
    <lineage>
        <taxon>Bacteria</taxon>
        <taxon>Pseudomonadati</taxon>
        <taxon>Planctomycetota</taxon>
        <taxon>Planctomycetia</taxon>
        <taxon>Planctomycetales</taxon>
        <taxon>Planctomycetaceae</taxon>
        <taxon>Gimesia</taxon>
    </lineage>
</organism>
<name>A0A517W6I3_9PLAN</name>
<proteinExistence type="predicted"/>
<keyword evidence="1" id="KW-0472">Membrane</keyword>
<reference evidence="2 3" key="1">
    <citation type="submission" date="2019-02" db="EMBL/GenBank/DDBJ databases">
        <title>Deep-cultivation of Planctomycetes and their phenomic and genomic characterization uncovers novel biology.</title>
        <authorList>
            <person name="Wiegand S."/>
            <person name="Jogler M."/>
            <person name="Boedeker C."/>
            <person name="Pinto D."/>
            <person name="Vollmers J."/>
            <person name="Rivas-Marin E."/>
            <person name="Kohn T."/>
            <person name="Peeters S.H."/>
            <person name="Heuer A."/>
            <person name="Rast P."/>
            <person name="Oberbeckmann S."/>
            <person name="Bunk B."/>
            <person name="Jeske O."/>
            <person name="Meyerdierks A."/>
            <person name="Storesund J.E."/>
            <person name="Kallscheuer N."/>
            <person name="Luecker S."/>
            <person name="Lage O.M."/>
            <person name="Pohl T."/>
            <person name="Merkel B.J."/>
            <person name="Hornburger P."/>
            <person name="Mueller R.-W."/>
            <person name="Bruemmer F."/>
            <person name="Labrenz M."/>
            <person name="Spormann A.M."/>
            <person name="Op den Camp H."/>
            <person name="Overmann J."/>
            <person name="Amann R."/>
            <person name="Jetten M.S.M."/>
            <person name="Mascher T."/>
            <person name="Medema M.H."/>
            <person name="Devos D.P."/>
            <person name="Kaster A.-K."/>
            <person name="Ovreas L."/>
            <person name="Rohde M."/>
            <person name="Galperin M.Y."/>
            <person name="Jogler C."/>
        </authorList>
    </citation>
    <scope>NUCLEOTIDE SEQUENCE [LARGE SCALE GENOMIC DNA]</scope>
    <source>
        <strain evidence="2 3">V6</strain>
    </source>
</reference>
<dbReference type="Proteomes" id="UP000320722">
    <property type="component" value="Chromosome"/>
</dbReference>
<evidence type="ECO:0000313" key="3">
    <source>
        <dbReference type="Proteomes" id="UP000320722"/>
    </source>
</evidence>
<gene>
    <name evidence="2" type="ORF">V6x_05370</name>
</gene>
<feature type="transmembrane region" description="Helical" evidence="1">
    <location>
        <begin position="53"/>
        <end position="74"/>
    </location>
</feature>
<evidence type="ECO:0000313" key="2">
    <source>
        <dbReference type="EMBL" id="QDU00861.1"/>
    </source>
</evidence>
<dbReference type="AlphaFoldDB" id="A0A517W6I3"/>
<dbReference type="EMBL" id="CP036347">
    <property type="protein sequence ID" value="QDU00861.1"/>
    <property type="molecule type" value="Genomic_DNA"/>
</dbReference>
<dbReference type="RefSeq" id="WP_145036313.1">
    <property type="nucleotide sequence ID" value="NZ_CP036347.1"/>
</dbReference>
<feature type="transmembrane region" description="Helical" evidence="1">
    <location>
        <begin position="12"/>
        <end position="33"/>
    </location>
</feature>
<keyword evidence="1" id="KW-1133">Transmembrane helix</keyword>
<sequence length="116" mass="13090">MQQPQASPFKRFHLLAYTIFWGGEFLIMLLAYLAKQILNITPHGMDLLMIGPAWVLMFVGAVLLLIGNFHLHFIGNRVTDLILGLVSAIIQAGTNFVAWFVIWFIFLTEVLGINIC</sequence>
<keyword evidence="1" id="KW-0812">Transmembrane</keyword>
<accession>A0A517W6I3</accession>
<evidence type="ECO:0000256" key="1">
    <source>
        <dbReference type="SAM" id="Phobius"/>
    </source>
</evidence>